<name>A0A7W7Y6C2_9BACT</name>
<dbReference type="InterPro" id="IPR035965">
    <property type="entry name" value="PAS-like_dom_sf"/>
</dbReference>
<dbReference type="SUPFAM" id="SSF52172">
    <property type="entry name" value="CheY-like"/>
    <property type="match status" value="2"/>
</dbReference>
<dbReference type="InterPro" id="IPR036890">
    <property type="entry name" value="HATPase_C_sf"/>
</dbReference>
<dbReference type="EMBL" id="JACHID010000020">
    <property type="protein sequence ID" value="MBB5022879.1"/>
    <property type="molecule type" value="Genomic_DNA"/>
</dbReference>
<evidence type="ECO:0000259" key="20">
    <source>
        <dbReference type="PROSITE" id="PS50894"/>
    </source>
</evidence>
<dbReference type="SMART" id="SM00388">
    <property type="entry name" value="HisKA"/>
    <property type="match status" value="1"/>
</dbReference>
<dbReference type="PROSITE" id="PS50109">
    <property type="entry name" value="HIS_KIN"/>
    <property type="match status" value="1"/>
</dbReference>
<keyword evidence="5 14" id="KW-0597">Phosphoprotein</keyword>
<dbReference type="InterPro" id="IPR013767">
    <property type="entry name" value="PAS_fold"/>
</dbReference>
<comment type="caution">
    <text evidence="21">The sequence shown here is derived from an EMBL/GenBank/DDBJ whole genome shotgun (WGS) entry which is preliminary data.</text>
</comment>
<evidence type="ECO:0000256" key="12">
    <source>
        <dbReference type="ARBA" id="ARBA00023136"/>
    </source>
</evidence>
<dbReference type="InterPro" id="IPR011006">
    <property type="entry name" value="CheY-like_superfamily"/>
</dbReference>
<dbReference type="SUPFAM" id="SSF55785">
    <property type="entry name" value="PYP-like sensor domain (PAS domain)"/>
    <property type="match status" value="1"/>
</dbReference>
<feature type="domain" description="Histidine kinase" evidence="16">
    <location>
        <begin position="295"/>
        <end position="516"/>
    </location>
</feature>
<dbReference type="GO" id="GO:0005886">
    <property type="term" value="C:plasma membrane"/>
    <property type="evidence" value="ECO:0007669"/>
    <property type="project" value="UniProtKB-SubCell"/>
</dbReference>
<evidence type="ECO:0000256" key="15">
    <source>
        <dbReference type="SAM" id="MobiDB-lite"/>
    </source>
</evidence>
<dbReference type="SMART" id="SM00448">
    <property type="entry name" value="REC"/>
    <property type="match status" value="2"/>
</dbReference>
<dbReference type="CDD" id="cd00130">
    <property type="entry name" value="PAS"/>
    <property type="match status" value="1"/>
</dbReference>
<keyword evidence="8" id="KW-0547">Nucleotide-binding</keyword>
<keyword evidence="4" id="KW-1003">Cell membrane</keyword>
<dbReference type="SUPFAM" id="SSF55874">
    <property type="entry name" value="ATPase domain of HSP90 chaperone/DNA topoisomerase II/histidine kinase"/>
    <property type="match status" value="1"/>
</dbReference>
<dbReference type="CDD" id="cd16922">
    <property type="entry name" value="HATPase_EvgS-ArcB-TorS-like"/>
    <property type="match status" value="1"/>
</dbReference>
<feature type="domain" description="Response regulatory" evidence="17">
    <location>
        <begin position="533"/>
        <end position="654"/>
    </location>
</feature>
<comment type="subcellular location">
    <subcellularLocation>
        <location evidence="2">Cell membrane</location>
        <topology evidence="2">Multi-pass membrane protein</topology>
    </subcellularLocation>
</comment>
<feature type="modified residue" description="Phosphohistidine" evidence="13">
    <location>
        <position position="911"/>
    </location>
</feature>
<evidence type="ECO:0000256" key="3">
    <source>
        <dbReference type="ARBA" id="ARBA00012438"/>
    </source>
</evidence>
<keyword evidence="10" id="KW-0067">ATP-binding</keyword>
<sequence>MRSELYKDVLLEIALSISGEFQIDKLLQGCVPLFLRKLDCISCAVLSQKGDTFDIEMVMPRAMAAGDNLQQDLKSRAQDVLSHVNREWVDSPWGNRICYGFIMPEFGVLLLIRSTPFEKYFINEFLPLVKMLTRACRSCIEVRKRLEAEQLVLTQKAHFESLFTNTNDAMVYFDENNKIFNINRRFTAMFGYELDEIMGRDINLIVDPEQKEREYGSKRILSGKNIEMEAVRYTRTGKALNVLLKGGPVHVKGRLSGGYAIYSDITEKKKAEVELIEALKNARAASKAKSEFLANMSHEIRTPLNGVVSMINLIEETELTAEQRDYLDMAVVSADSLLGIINDILDFSKIEAGKMELAARKFDLEYESGRVMAILSGRTMDRDIELITRFDVNAPRMVVADNLRLRQILFNLGGNAIKFTESGYILLDIRCVHKGSDHARFRFSVKDTGIGIPEEKHEEIFEHFTQADYSSTRRFGGTGLGLATSRHLTRIMGGELKVNSSPGQGAEFYFEIDMPLASDQEPGKAPPALSGLNALVVDDNKINLRIISESLKSWGIEIKQAQSAFQALDILKEMKSRDHKPDIIITDHAMPEMDGLEMASIIKKDNYWKDIPLIALSSFWGNVKPAKFYENGFSSFLPKPVNRSDLMDVIINCLNGLKEGCQQTEKNAQGRAHENKSPGLSRSRVITLKNVLVAEDNHINRKSIQMMLRDLAEDIKFAENGLQAVDMFKKNTFELILMDVQMPIMDGLDAAREIRKFETEQGKFHRQVPIIALTANAMPGDREKCINAGMTDYITKPVRKKNLMDIISAHYSYTKGADQQDVFKNEAQQDAHKVQSVTRHQSDKNSQQPPEMSASEKMIFNSREFIERYENDLEIAAEIMNDFLEDMPGAISRIKNGAESKDEHVTDRSAHKLKGSASYIGAEIINQICEDIMWSALMNEWDNVRSEIEKLETESGRFQKEARAFFLNKGVTI</sequence>
<dbReference type="SUPFAM" id="SSF47226">
    <property type="entry name" value="Histidine-containing phosphotransfer domain, HPT domain"/>
    <property type="match status" value="1"/>
</dbReference>
<dbReference type="Pfam" id="PF00072">
    <property type="entry name" value="Response_reg"/>
    <property type="match status" value="2"/>
</dbReference>
<dbReference type="FunFam" id="3.30.565.10:FF:000010">
    <property type="entry name" value="Sensor histidine kinase RcsC"/>
    <property type="match status" value="1"/>
</dbReference>
<evidence type="ECO:0000259" key="18">
    <source>
        <dbReference type="PROSITE" id="PS50112"/>
    </source>
</evidence>
<dbReference type="FunFam" id="1.10.287.130:FF:000003">
    <property type="entry name" value="Histidine kinase"/>
    <property type="match status" value="1"/>
</dbReference>
<evidence type="ECO:0000256" key="10">
    <source>
        <dbReference type="ARBA" id="ARBA00022840"/>
    </source>
</evidence>
<feature type="compositionally biased region" description="Polar residues" evidence="15">
    <location>
        <begin position="835"/>
        <end position="850"/>
    </location>
</feature>
<dbReference type="InterPro" id="IPR003661">
    <property type="entry name" value="HisK_dim/P_dom"/>
</dbReference>
<dbReference type="Gene3D" id="1.10.287.130">
    <property type="match status" value="1"/>
</dbReference>
<dbReference type="SUPFAM" id="SSF47384">
    <property type="entry name" value="Homodimeric domain of signal transducing histidine kinase"/>
    <property type="match status" value="1"/>
</dbReference>
<feature type="domain" description="HPt" evidence="20">
    <location>
        <begin position="872"/>
        <end position="965"/>
    </location>
</feature>
<dbReference type="InterPro" id="IPR036097">
    <property type="entry name" value="HisK_dim/P_sf"/>
</dbReference>
<dbReference type="InterPro" id="IPR004358">
    <property type="entry name" value="Sig_transdc_His_kin-like_C"/>
</dbReference>
<keyword evidence="11" id="KW-1133">Transmembrane helix</keyword>
<dbReference type="SMART" id="SM00091">
    <property type="entry name" value="PAS"/>
    <property type="match status" value="1"/>
</dbReference>
<dbReference type="RefSeq" id="WP_183734178.1">
    <property type="nucleotide sequence ID" value="NZ_JACHID010000020.1"/>
</dbReference>
<dbReference type="InterPro" id="IPR000014">
    <property type="entry name" value="PAS"/>
</dbReference>
<evidence type="ECO:0000259" key="17">
    <source>
        <dbReference type="PROSITE" id="PS50110"/>
    </source>
</evidence>
<keyword evidence="22" id="KW-1185">Reference proteome</keyword>
<dbReference type="Pfam" id="PF00989">
    <property type="entry name" value="PAS"/>
    <property type="match status" value="1"/>
</dbReference>
<dbReference type="InterPro" id="IPR001789">
    <property type="entry name" value="Sig_transdc_resp-reg_receiver"/>
</dbReference>
<accession>A0A7W7Y6C2</accession>
<evidence type="ECO:0000256" key="13">
    <source>
        <dbReference type="PROSITE-ProRule" id="PRU00110"/>
    </source>
</evidence>
<evidence type="ECO:0000256" key="4">
    <source>
        <dbReference type="ARBA" id="ARBA00022475"/>
    </source>
</evidence>
<evidence type="ECO:0000313" key="22">
    <source>
        <dbReference type="Proteomes" id="UP000528322"/>
    </source>
</evidence>
<evidence type="ECO:0000256" key="14">
    <source>
        <dbReference type="PROSITE-ProRule" id="PRU00169"/>
    </source>
</evidence>
<dbReference type="Gene3D" id="3.40.50.2300">
    <property type="match status" value="2"/>
</dbReference>
<dbReference type="CDD" id="cd00082">
    <property type="entry name" value="HisKA"/>
    <property type="match status" value="1"/>
</dbReference>
<organism evidence="21 22">
    <name type="scientific">Desulfurispira natronophila</name>
    <dbReference type="NCBI Taxonomy" id="682562"/>
    <lineage>
        <taxon>Bacteria</taxon>
        <taxon>Pseudomonadati</taxon>
        <taxon>Chrysiogenota</taxon>
        <taxon>Chrysiogenia</taxon>
        <taxon>Chrysiogenales</taxon>
        <taxon>Chrysiogenaceae</taxon>
        <taxon>Desulfurispira</taxon>
    </lineage>
</organism>
<keyword evidence="6" id="KW-0808">Transferase</keyword>
<reference evidence="21 22" key="1">
    <citation type="submission" date="2020-08" db="EMBL/GenBank/DDBJ databases">
        <title>Genomic Encyclopedia of Type Strains, Phase IV (KMG-IV): sequencing the most valuable type-strain genomes for metagenomic binning, comparative biology and taxonomic classification.</title>
        <authorList>
            <person name="Goeker M."/>
        </authorList>
    </citation>
    <scope>NUCLEOTIDE SEQUENCE [LARGE SCALE GENOMIC DNA]</scope>
    <source>
        <strain evidence="21 22">DSM 22071</strain>
    </source>
</reference>
<evidence type="ECO:0000313" key="21">
    <source>
        <dbReference type="EMBL" id="MBB5022879.1"/>
    </source>
</evidence>
<evidence type="ECO:0000256" key="9">
    <source>
        <dbReference type="ARBA" id="ARBA00022777"/>
    </source>
</evidence>
<feature type="modified residue" description="4-aspartylphosphate" evidence="14">
    <location>
        <position position="739"/>
    </location>
</feature>
<evidence type="ECO:0000256" key="8">
    <source>
        <dbReference type="ARBA" id="ARBA00022741"/>
    </source>
</evidence>
<evidence type="ECO:0000256" key="7">
    <source>
        <dbReference type="ARBA" id="ARBA00022692"/>
    </source>
</evidence>
<keyword evidence="7" id="KW-0812">Transmembrane</keyword>
<dbReference type="EC" id="2.7.13.3" evidence="3"/>
<dbReference type="PANTHER" id="PTHR45339:SF5">
    <property type="entry name" value="HISTIDINE KINASE"/>
    <property type="match status" value="1"/>
</dbReference>
<protein>
    <recommendedName>
        <fullName evidence="3">histidine kinase</fullName>
        <ecNumber evidence="3">2.7.13.3</ecNumber>
    </recommendedName>
</protein>
<dbReference type="InterPro" id="IPR005467">
    <property type="entry name" value="His_kinase_dom"/>
</dbReference>
<feature type="domain" description="PAS" evidence="18">
    <location>
        <begin position="155"/>
        <end position="212"/>
    </location>
</feature>
<evidence type="ECO:0000259" key="19">
    <source>
        <dbReference type="PROSITE" id="PS50113"/>
    </source>
</evidence>
<dbReference type="PROSITE" id="PS50113">
    <property type="entry name" value="PAC"/>
    <property type="match status" value="1"/>
</dbReference>
<dbReference type="Gene3D" id="3.30.450.20">
    <property type="entry name" value="PAS domain"/>
    <property type="match status" value="1"/>
</dbReference>
<dbReference type="Gene3D" id="1.20.120.160">
    <property type="entry name" value="HPT domain"/>
    <property type="match status" value="1"/>
</dbReference>
<dbReference type="PANTHER" id="PTHR45339">
    <property type="entry name" value="HYBRID SIGNAL TRANSDUCTION HISTIDINE KINASE J"/>
    <property type="match status" value="1"/>
</dbReference>
<keyword evidence="12" id="KW-0472">Membrane</keyword>
<comment type="catalytic activity">
    <reaction evidence="1">
        <text>ATP + protein L-histidine = ADP + protein N-phospho-L-histidine.</text>
        <dbReference type="EC" id="2.7.13.3"/>
    </reaction>
</comment>
<dbReference type="Pfam" id="PF02518">
    <property type="entry name" value="HATPase_c"/>
    <property type="match status" value="1"/>
</dbReference>
<dbReference type="GO" id="GO:0000155">
    <property type="term" value="F:phosphorelay sensor kinase activity"/>
    <property type="evidence" value="ECO:0007669"/>
    <property type="project" value="InterPro"/>
</dbReference>
<dbReference type="InterPro" id="IPR003594">
    <property type="entry name" value="HATPase_dom"/>
</dbReference>
<dbReference type="AlphaFoldDB" id="A0A7W7Y6C2"/>
<evidence type="ECO:0000256" key="1">
    <source>
        <dbReference type="ARBA" id="ARBA00000085"/>
    </source>
</evidence>
<dbReference type="NCBIfam" id="TIGR00229">
    <property type="entry name" value="sensory_box"/>
    <property type="match status" value="1"/>
</dbReference>
<dbReference type="Gene3D" id="3.30.565.10">
    <property type="entry name" value="Histidine kinase-like ATPase, C-terminal domain"/>
    <property type="match status" value="1"/>
</dbReference>
<evidence type="ECO:0000256" key="2">
    <source>
        <dbReference type="ARBA" id="ARBA00004651"/>
    </source>
</evidence>
<dbReference type="GO" id="GO:0005524">
    <property type="term" value="F:ATP binding"/>
    <property type="evidence" value="ECO:0007669"/>
    <property type="project" value="UniProtKB-KW"/>
</dbReference>
<feature type="domain" description="Response regulatory" evidence="17">
    <location>
        <begin position="690"/>
        <end position="811"/>
    </location>
</feature>
<dbReference type="PRINTS" id="PR00344">
    <property type="entry name" value="BCTRLSENSOR"/>
</dbReference>
<evidence type="ECO:0000256" key="6">
    <source>
        <dbReference type="ARBA" id="ARBA00022679"/>
    </source>
</evidence>
<dbReference type="Pfam" id="PF01627">
    <property type="entry name" value="Hpt"/>
    <property type="match status" value="1"/>
</dbReference>
<dbReference type="InterPro" id="IPR000700">
    <property type="entry name" value="PAS-assoc_C"/>
</dbReference>
<gene>
    <name evidence="21" type="ORF">HNR37_002226</name>
</gene>
<keyword evidence="9" id="KW-0418">Kinase</keyword>
<feature type="modified residue" description="4-aspartylphosphate" evidence="14">
    <location>
        <position position="587"/>
    </location>
</feature>
<dbReference type="InterPro" id="IPR008207">
    <property type="entry name" value="Sig_transdc_His_kin_Hpt_dom"/>
</dbReference>
<evidence type="ECO:0000256" key="11">
    <source>
        <dbReference type="ARBA" id="ARBA00022989"/>
    </source>
</evidence>
<dbReference type="PROSITE" id="PS50894">
    <property type="entry name" value="HPT"/>
    <property type="match status" value="1"/>
</dbReference>
<dbReference type="Proteomes" id="UP000528322">
    <property type="component" value="Unassembled WGS sequence"/>
</dbReference>
<dbReference type="InterPro" id="IPR036641">
    <property type="entry name" value="HPT_dom_sf"/>
</dbReference>
<dbReference type="Pfam" id="PF00512">
    <property type="entry name" value="HisKA"/>
    <property type="match status" value="1"/>
</dbReference>
<dbReference type="CDD" id="cd00088">
    <property type="entry name" value="HPT"/>
    <property type="match status" value="1"/>
</dbReference>
<proteinExistence type="predicted"/>
<dbReference type="PROSITE" id="PS50112">
    <property type="entry name" value="PAS"/>
    <property type="match status" value="1"/>
</dbReference>
<dbReference type="PROSITE" id="PS50110">
    <property type="entry name" value="RESPONSE_REGULATORY"/>
    <property type="match status" value="2"/>
</dbReference>
<evidence type="ECO:0000256" key="5">
    <source>
        <dbReference type="ARBA" id="ARBA00022553"/>
    </source>
</evidence>
<feature type="region of interest" description="Disordered" evidence="15">
    <location>
        <begin position="834"/>
        <end position="854"/>
    </location>
</feature>
<dbReference type="GO" id="GO:0006355">
    <property type="term" value="P:regulation of DNA-templated transcription"/>
    <property type="evidence" value="ECO:0007669"/>
    <property type="project" value="InterPro"/>
</dbReference>
<dbReference type="CDD" id="cd17546">
    <property type="entry name" value="REC_hyHK_CKI1_RcsC-like"/>
    <property type="match status" value="1"/>
</dbReference>
<dbReference type="SMART" id="SM00387">
    <property type="entry name" value="HATPase_c"/>
    <property type="match status" value="1"/>
</dbReference>
<feature type="domain" description="PAC" evidence="19">
    <location>
        <begin position="224"/>
        <end position="277"/>
    </location>
</feature>
<evidence type="ECO:0000259" key="16">
    <source>
        <dbReference type="PROSITE" id="PS50109"/>
    </source>
</evidence>